<organism evidence="1 2">
    <name type="scientific">Dryococelus australis</name>
    <dbReference type="NCBI Taxonomy" id="614101"/>
    <lineage>
        <taxon>Eukaryota</taxon>
        <taxon>Metazoa</taxon>
        <taxon>Ecdysozoa</taxon>
        <taxon>Arthropoda</taxon>
        <taxon>Hexapoda</taxon>
        <taxon>Insecta</taxon>
        <taxon>Pterygota</taxon>
        <taxon>Neoptera</taxon>
        <taxon>Polyneoptera</taxon>
        <taxon>Phasmatodea</taxon>
        <taxon>Verophasmatodea</taxon>
        <taxon>Anareolatae</taxon>
        <taxon>Phasmatidae</taxon>
        <taxon>Eurycanthinae</taxon>
        <taxon>Dryococelus</taxon>
    </lineage>
</organism>
<accession>A0ABQ9IFQ4</accession>
<reference evidence="1 2" key="1">
    <citation type="submission" date="2023-02" db="EMBL/GenBank/DDBJ databases">
        <title>LHISI_Scaffold_Assembly.</title>
        <authorList>
            <person name="Stuart O.P."/>
            <person name="Cleave R."/>
            <person name="Magrath M.J.L."/>
            <person name="Mikheyev A.S."/>
        </authorList>
    </citation>
    <scope>NUCLEOTIDE SEQUENCE [LARGE SCALE GENOMIC DNA]</scope>
    <source>
        <strain evidence="1">Daus_M_001</strain>
        <tissue evidence="1">Leg muscle</tissue>
    </source>
</reference>
<evidence type="ECO:0000313" key="2">
    <source>
        <dbReference type="Proteomes" id="UP001159363"/>
    </source>
</evidence>
<evidence type="ECO:0000313" key="1">
    <source>
        <dbReference type="EMBL" id="KAJ8895456.1"/>
    </source>
</evidence>
<sequence length="109" mass="13240">MHVRQALTRTSWLNMDHRRLYNFITHINKLVLTGKPIYLQEKLTRHTQHHQHNTRKKHYFIILCHTTTTYKKSFAYCASFLWNDLSECLKNVDSIEVSKWRYKSTLMTE</sequence>
<dbReference type="Proteomes" id="UP001159363">
    <property type="component" value="Chromosome 1"/>
</dbReference>
<keyword evidence="2" id="KW-1185">Reference proteome</keyword>
<gene>
    <name evidence="1" type="ORF">PR048_000789</name>
</gene>
<name>A0ABQ9IFQ4_9NEOP</name>
<comment type="caution">
    <text evidence="1">The sequence shown here is derived from an EMBL/GenBank/DDBJ whole genome shotgun (WGS) entry which is preliminary data.</text>
</comment>
<protein>
    <submittedName>
        <fullName evidence="1">Uncharacterized protein</fullName>
    </submittedName>
</protein>
<proteinExistence type="predicted"/>
<dbReference type="EMBL" id="JARBHB010000001">
    <property type="protein sequence ID" value="KAJ8895456.1"/>
    <property type="molecule type" value="Genomic_DNA"/>
</dbReference>